<comment type="similarity">
    <text evidence="1">Belongs to the DNA mismatch repair MutS family.</text>
</comment>
<dbReference type="CTD" id="6749160"/>
<dbReference type="GO" id="GO:0006298">
    <property type="term" value="P:mismatch repair"/>
    <property type="evidence" value="ECO:0007669"/>
    <property type="project" value="InterPro"/>
</dbReference>
<evidence type="ECO:0000259" key="6">
    <source>
        <dbReference type="PROSITE" id="PS00486"/>
    </source>
</evidence>
<keyword evidence="4" id="KW-0238">DNA-binding</keyword>
<dbReference type="eggNOG" id="KOG0220">
    <property type="taxonomic scope" value="Eukaryota"/>
</dbReference>
<keyword evidence="5" id="KW-0469">Meiosis</keyword>
<evidence type="ECO:0000256" key="1">
    <source>
        <dbReference type="ARBA" id="ARBA00006271"/>
    </source>
</evidence>
<dbReference type="InterPro" id="IPR007696">
    <property type="entry name" value="DNA_mismatch_repair_MutS_core"/>
</dbReference>
<dbReference type="PhylomeDB" id="B3RLC4"/>
<proteinExistence type="inferred from homology"/>
<dbReference type="InterPro" id="IPR045076">
    <property type="entry name" value="MutS"/>
</dbReference>
<dbReference type="FunCoup" id="B3RLC4">
    <property type="interactions" value="282"/>
</dbReference>
<dbReference type="GO" id="GO:0003690">
    <property type="term" value="F:double-stranded DNA binding"/>
    <property type="evidence" value="ECO:0000318"/>
    <property type="project" value="GO_Central"/>
</dbReference>
<keyword evidence="8" id="KW-1185">Reference proteome</keyword>
<dbReference type="InterPro" id="IPR007860">
    <property type="entry name" value="DNA_mmatch_repair_MutS_con_dom"/>
</dbReference>
<dbReference type="Proteomes" id="UP000009022">
    <property type="component" value="Unassembled WGS sequence"/>
</dbReference>
<dbReference type="PIRSF" id="PIRSF005813">
    <property type="entry name" value="MSH2"/>
    <property type="match status" value="1"/>
</dbReference>
<organism evidence="7 8">
    <name type="scientific">Trichoplax adhaerens</name>
    <name type="common">Trichoplax reptans</name>
    <dbReference type="NCBI Taxonomy" id="10228"/>
    <lineage>
        <taxon>Eukaryota</taxon>
        <taxon>Metazoa</taxon>
        <taxon>Placozoa</taxon>
        <taxon>Uniplacotomia</taxon>
        <taxon>Trichoplacea</taxon>
        <taxon>Trichoplacidae</taxon>
        <taxon>Trichoplax</taxon>
    </lineage>
</organism>
<accession>B3RLC4</accession>
<dbReference type="EMBL" id="DS985241">
    <property type="protein sequence ID" value="EDV29519.1"/>
    <property type="molecule type" value="Genomic_DNA"/>
</dbReference>
<evidence type="ECO:0000256" key="2">
    <source>
        <dbReference type="ARBA" id="ARBA00022741"/>
    </source>
</evidence>
<evidence type="ECO:0000256" key="5">
    <source>
        <dbReference type="ARBA" id="ARBA00023254"/>
    </source>
</evidence>
<dbReference type="STRING" id="10228.B3RLC4"/>
<keyword evidence="3" id="KW-0067">ATP-binding</keyword>
<dbReference type="Gene3D" id="1.10.1420.10">
    <property type="match status" value="1"/>
</dbReference>
<dbReference type="GO" id="GO:0007131">
    <property type="term" value="P:reciprocal meiotic recombination"/>
    <property type="evidence" value="ECO:0000318"/>
    <property type="project" value="GO_Central"/>
</dbReference>
<dbReference type="InterPro" id="IPR011184">
    <property type="entry name" value="DNA_mismatch_repair_Msh2"/>
</dbReference>
<dbReference type="HOGENOM" id="CLU_002472_7_3_1"/>
<sequence length="696" mass="78872">MATPFTTPKANSILKRQTSYSCQSTVNQQTAITQVVTAITEGNTLNGYEIGIASIDLKHPELVLLQYTDRQKYIKTITELQILDPMQILIPKEINEKNLKKSKLQAVLRQRFPNIEILSFPQKYYNWKEEFKQDFCYAPSSLKTEYSRGYAVTTIDANSVRNLELIYNVTSRSSKDCLFRVLDHTRTKVGDLWSHIISPVIYSLLARLLRSSILQPCSDKKKLEERLDSVEGCTMVVFVTAEIFTLISYNQNHAYIQEIYGPLRSAIDKFCDISNMLRACVQIPKIESFKNAEARIADIIRLRNSLEAVKSLIVRLHGVKSTLLQSIYQPEINGHLNVIRKVYEESIDDLASLKNFLHEKYNIPVEIVYNKGRGFHLQLESDLSPERLNETLKDIYILSNISVAQLYTNLKSYVSSLYNLSENIAMLDFLLCLGYSAAINGRNVRPTFSDTTAIKDGRHPILDVISVVPPVANDIYMSHENNFAIITGPNMSGKTVYLKQMALLQVMAQIGAYVPATCATFRIVDQIFTKIAVDGSMEENCSSFTAEMKEVNYIMQNATNHSLIIIDELGKGTASEDGIGICFAICEYFLQLKHIKDNLNAYKLQYTHILAPDRTVEKYYGINLAELSSLPPKVVNRAREICKVLADKKEKCDKIDRKSYEEKATFRLGALLIQTAHNSKLDEASLKKDALCCKSR</sequence>
<dbReference type="PANTHER" id="PTHR11361">
    <property type="entry name" value="DNA MISMATCH REPAIR PROTEIN MUTS FAMILY MEMBER"/>
    <property type="match status" value="1"/>
</dbReference>
<evidence type="ECO:0000256" key="4">
    <source>
        <dbReference type="ARBA" id="ARBA00023125"/>
    </source>
</evidence>
<gene>
    <name evidence="7" type="ORF">TRIADDRAFT_51957</name>
</gene>
<dbReference type="OrthoDB" id="276261at2759"/>
<dbReference type="Pfam" id="PF05192">
    <property type="entry name" value="MutS_III"/>
    <property type="match status" value="1"/>
</dbReference>
<dbReference type="OMA" id="KMTMLYK"/>
<protein>
    <recommendedName>
        <fullName evidence="6">DNA mismatch repair proteins mutS family domain-containing protein</fullName>
    </recommendedName>
</protein>
<evidence type="ECO:0000256" key="3">
    <source>
        <dbReference type="ARBA" id="ARBA00022840"/>
    </source>
</evidence>
<keyword evidence="2" id="KW-0547">Nucleotide-binding</keyword>
<dbReference type="SUPFAM" id="SSF48334">
    <property type="entry name" value="DNA repair protein MutS, domain III"/>
    <property type="match status" value="1"/>
</dbReference>
<dbReference type="RefSeq" id="XP_002108721.1">
    <property type="nucleotide sequence ID" value="XM_002108685.1"/>
</dbReference>
<dbReference type="PROSITE" id="PS00486">
    <property type="entry name" value="DNA_MISMATCH_REPAIR_2"/>
    <property type="match status" value="1"/>
</dbReference>
<dbReference type="Pfam" id="PF05188">
    <property type="entry name" value="MutS_II"/>
    <property type="match status" value="1"/>
</dbReference>
<reference evidence="7 8" key="1">
    <citation type="journal article" date="2008" name="Nature">
        <title>The Trichoplax genome and the nature of placozoans.</title>
        <authorList>
            <person name="Srivastava M."/>
            <person name="Begovic E."/>
            <person name="Chapman J."/>
            <person name="Putnam N.H."/>
            <person name="Hellsten U."/>
            <person name="Kawashima T."/>
            <person name="Kuo A."/>
            <person name="Mitros T."/>
            <person name="Salamov A."/>
            <person name="Carpenter M.L."/>
            <person name="Signorovitch A.Y."/>
            <person name="Moreno M.A."/>
            <person name="Kamm K."/>
            <person name="Grimwood J."/>
            <person name="Schmutz J."/>
            <person name="Shapiro H."/>
            <person name="Grigoriev I.V."/>
            <person name="Buss L.W."/>
            <person name="Schierwater B."/>
            <person name="Dellaporta S.L."/>
            <person name="Rokhsar D.S."/>
        </authorList>
    </citation>
    <scope>NUCLEOTIDE SEQUENCE [LARGE SCALE GENOMIC DNA]</scope>
    <source>
        <strain evidence="7 8">Grell-BS-1999</strain>
    </source>
</reference>
<dbReference type="SUPFAM" id="SSF52540">
    <property type="entry name" value="P-loop containing nucleoside triphosphate hydrolases"/>
    <property type="match status" value="1"/>
</dbReference>
<dbReference type="Pfam" id="PF00488">
    <property type="entry name" value="MutS_V"/>
    <property type="match status" value="1"/>
</dbReference>
<dbReference type="Gene3D" id="3.40.50.300">
    <property type="entry name" value="P-loop containing nucleotide triphosphate hydrolases"/>
    <property type="match status" value="2"/>
</dbReference>
<dbReference type="SMART" id="SM00534">
    <property type="entry name" value="MUTSac"/>
    <property type="match status" value="1"/>
</dbReference>
<dbReference type="GO" id="GO:0005524">
    <property type="term" value="F:ATP binding"/>
    <property type="evidence" value="ECO:0007669"/>
    <property type="project" value="UniProtKB-KW"/>
</dbReference>
<dbReference type="GO" id="GO:0005634">
    <property type="term" value="C:nucleus"/>
    <property type="evidence" value="ECO:0000318"/>
    <property type="project" value="GO_Central"/>
</dbReference>
<dbReference type="GO" id="GO:0140664">
    <property type="term" value="F:ATP-dependent DNA damage sensor activity"/>
    <property type="evidence" value="ECO:0007669"/>
    <property type="project" value="InterPro"/>
</dbReference>
<evidence type="ECO:0000313" key="7">
    <source>
        <dbReference type="EMBL" id="EDV29519.1"/>
    </source>
</evidence>
<dbReference type="KEGG" id="tad:TRIADDRAFT_51957"/>
<dbReference type="GO" id="GO:0030983">
    <property type="term" value="F:mismatched DNA binding"/>
    <property type="evidence" value="ECO:0007669"/>
    <property type="project" value="InterPro"/>
</dbReference>
<name>B3RLC4_TRIAD</name>
<dbReference type="InParanoid" id="B3RLC4"/>
<dbReference type="InterPro" id="IPR000432">
    <property type="entry name" value="DNA_mismatch_repair_MutS_C"/>
</dbReference>
<dbReference type="InterPro" id="IPR027417">
    <property type="entry name" value="P-loop_NTPase"/>
</dbReference>
<dbReference type="AlphaFoldDB" id="B3RLC4"/>
<feature type="domain" description="DNA mismatch repair proteins mutS family" evidence="6">
    <location>
        <begin position="562"/>
        <end position="578"/>
    </location>
</feature>
<dbReference type="PANTHER" id="PTHR11361:SF21">
    <property type="entry name" value="MUTS PROTEIN HOMOLOG 4"/>
    <property type="match status" value="1"/>
</dbReference>
<dbReference type="GeneID" id="6749160"/>
<evidence type="ECO:0000313" key="8">
    <source>
        <dbReference type="Proteomes" id="UP000009022"/>
    </source>
</evidence>
<dbReference type="SMART" id="SM00533">
    <property type="entry name" value="MUTSd"/>
    <property type="match status" value="1"/>
</dbReference>
<dbReference type="InterPro" id="IPR036187">
    <property type="entry name" value="DNA_mismatch_repair_MutS_sf"/>
</dbReference>